<dbReference type="AlphaFoldDB" id="A0A1E3VT61"/>
<dbReference type="PANTHER" id="PTHR30442:SF0">
    <property type="entry name" value="FE(3+) DICITRATE TRANSPORT PROTEIN FECA"/>
    <property type="match status" value="1"/>
</dbReference>
<dbReference type="Pfam" id="PF07715">
    <property type="entry name" value="Plug"/>
    <property type="match status" value="1"/>
</dbReference>
<feature type="region of interest" description="Disordered" evidence="2">
    <location>
        <begin position="1"/>
        <end position="36"/>
    </location>
</feature>
<comment type="caution">
    <text evidence="4">The sequence shown here is derived from an EMBL/GenBank/DDBJ whole genome shotgun (WGS) entry which is preliminary data.</text>
</comment>
<reference evidence="4 5" key="1">
    <citation type="journal article" date="2016" name="Environ. Microbiol.">
        <title>New Methyloceanibacter diversity from North Sea sediments includes methanotroph containing solely the soluble methane monooxygenase.</title>
        <authorList>
            <person name="Vekeman B."/>
            <person name="Kerckhof F.M."/>
            <person name="Cremers G."/>
            <person name="de Vos P."/>
            <person name="Vandamme P."/>
            <person name="Boon N."/>
            <person name="Op den Camp H.J."/>
            <person name="Heylen K."/>
        </authorList>
    </citation>
    <scope>NUCLEOTIDE SEQUENCE [LARGE SCALE GENOMIC DNA]</scope>
    <source>
        <strain evidence="4 5">R-67176</strain>
    </source>
</reference>
<comment type="subcellular location">
    <subcellularLocation>
        <location evidence="1">Cell outer membrane</location>
        <topology evidence="1">Multi-pass membrane protein</topology>
    </subcellularLocation>
</comment>
<dbReference type="STRING" id="1774970.AUC70_14505"/>
<dbReference type="InterPro" id="IPR012910">
    <property type="entry name" value="Plug_dom"/>
</dbReference>
<dbReference type="PANTHER" id="PTHR30442">
    <property type="entry name" value="IRON III DICITRATE TRANSPORT PROTEIN FECA"/>
    <property type="match status" value="1"/>
</dbReference>
<evidence type="ECO:0000256" key="2">
    <source>
        <dbReference type="SAM" id="MobiDB-lite"/>
    </source>
</evidence>
<keyword evidence="1" id="KW-0813">Transport</keyword>
<dbReference type="GO" id="GO:0033214">
    <property type="term" value="P:siderophore-iron import into cell"/>
    <property type="evidence" value="ECO:0007669"/>
    <property type="project" value="TreeGrafter"/>
</dbReference>
<organism evidence="4 5">
    <name type="scientific">Methyloceanibacter stevinii</name>
    <dbReference type="NCBI Taxonomy" id="1774970"/>
    <lineage>
        <taxon>Bacteria</taxon>
        <taxon>Pseudomonadati</taxon>
        <taxon>Pseudomonadota</taxon>
        <taxon>Alphaproteobacteria</taxon>
        <taxon>Hyphomicrobiales</taxon>
        <taxon>Hyphomicrobiaceae</taxon>
        <taxon>Methyloceanibacter</taxon>
    </lineage>
</organism>
<keyword evidence="5" id="KW-1185">Reference proteome</keyword>
<keyword evidence="1" id="KW-0998">Cell outer membrane</keyword>
<evidence type="ECO:0000256" key="1">
    <source>
        <dbReference type="PROSITE-ProRule" id="PRU01360"/>
    </source>
</evidence>
<protein>
    <recommendedName>
        <fullName evidence="3">TonB-dependent receptor plug domain-containing protein</fullName>
    </recommendedName>
</protein>
<evidence type="ECO:0000259" key="3">
    <source>
        <dbReference type="Pfam" id="PF07715"/>
    </source>
</evidence>
<keyword evidence="1" id="KW-1134">Transmembrane beta strand</keyword>
<keyword evidence="1" id="KW-0472">Membrane</keyword>
<evidence type="ECO:0000313" key="5">
    <source>
        <dbReference type="Proteomes" id="UP000094172"/>
    </source>
</evidence>
<feature type="domain" description="TonB-dependent receptor plug" evidence="3">
    <location>
        <begin position="93"/>
        <end position="188"/>
    </location>
</feature>
<dbReference type="PROSITE" id="PS52016">
    <property type="entry name" value="TONB_DEPENDENT_REC_3"/>
    <property type="match status" value="1"/>
</dbReference>
<dbReference type="GO" id="GO:0009279">
    <property type="term" value="C:cell outer membrane"/>
    <property type="evidence" value="ECO:0007669"/>
    <property type="project" value="UniProtKB-SubCell"/>
</dbReference>
<proteinExistence type="inferred from homology"/>
<evidence type="ECO:0000313" key="4">
    <source>
        <dbReference type="EMBL" id="ODR96491.1"/>
    </source>
</evidence>
<sequence>MQAEAEPEPRPRPVSRPAPQPVVTAPEPVAYEPPPAEAFEPIEPELFFPSLITQQQPGYYGPVGGEASFERSWNGVQSPINPNNGIAPGNLQDFSEAGSRVTRQQINEQDPLSTNDILQRVPGLTIVNDDGIGNQGGIGIRGSNPRRSRKILVMEDGQSINMSLYIDPSVHYVPPPDRIEAVEVIKGSIIYAPNNNFGAVNFRNLQPFGPDEFVMSGEGGAVALNGAGGDGGAGKWHVHNRKTWENWGTVVSYTGATSRHLGYGASDLQRLLCRRRLEGYQRGLCVLRVLYASAR</sequence>
<dbReference type="SUPFAM" id="SSF56935">
    <property type="entry name" value="Porins"/>
    <property type="match status" value="1"/>
</dbReference>
<dbReference type="InterPro" id="IPR039426">
    <property type="entry name" value="TonB-dep_rcpt-like"/>
</dbReference>
<keyword evidence="1" id="KW-0812">Transmembrane</keyword>
<name>A0A1E3VT61_9HYPH</name>
<comment type="similarity">
    <text evidence="1">Belongs to the TonB-dependent receptor family.</text>
</comment>
<dbReference type="InterPro" id="IPR037066">
    <property type="entry name" value="Plug_dom_sf"/>
</dbReference>
<gene>
    <name evidence="4" type="ORF">AUC70_14505</name>
</gene>
<dbReference type="Proteomes" id="UP000094172">
    <property type="component" value="Unassembled WGS sequence"/>
</dbReference>
<accession>A0A1E3VT61</accession>
<dbReference type="Gene3D" id="2.170.130.10">
    <property type="entry name" value="TonB-dependent receptor, plug domain"/>
    <property type="match status" value="1"/>
</dbReference>
<dbReference type="EMBL" id="LPWE01000004">
    <property type="protein sequence ID" value="ODR96491.1"/>
    <property type="molecule type" value="Genomic_DNA"/>
</dbReference>
<feature type="compositionally biased region" description="Low complexity" evidence="2">
    <location>
        <begin position="21"/>
        <end position="30"/>
    </location>
</feature>